<dbReference type="InterPro" id="IPR053167">
    <property type="entry name" value="Spore_coat_component"/>
</dbReference>
<protein>
    <submittedName>
        <fullName evidence="3">Spore coat U domain-containing protein</fullName>
    </submittedName>
</protein>
<keyword evidence="4" id="KW-1185">Reference proteome</keyword>
<evidence type="ECO:0000259" key="2">
    <source>
        <dbReference type="Pfam" id="PF05229"/>
    </source>
</evidence>
<name>A0ABZ2RLH3_ECTME</name>
<feature type="signal peptide" evidence="1">
    <location>
        <begin position="1"/>
        <end position="22"/>
    </location>
</feature>
<keyword evidence="1" id="KW-0732">Signal</keyword>
<proteinExistence type="predicted"/>
<evidence type="ECO:0000313" key="3">
    <source>
        <dbReference type="EMBL" id="WXL27871.1"/>
    </source>
</evidence>
<accession>A0ABZ2RLH3</accession>
<dbReference type="PANTHER" id="PTHR37089">
    <property type="entry name" value="PROTEIN U-RELATED"/>
    <property type="match status" value="1"/>
</dbReference>
<dbReference type="SMART" id="SM00972">
    <property type="entry name" value="SCPU"/>
    <property type="match status" value="1"/>
</dbReference>
<dbReference type="Proteomes" id="UP001476583">
    <property type="component" value="Chromosome"/>
</dbReference>
<evidence type="ECO:0000256" key="1">
    <source>
        <dbReference type="SAM" id="SignalP"/>
    </source>
</evidence>
<dbReference type="Pfam" id="PF05229">
    <property type="entry name" value="SCPU"/>
    <property type="match status" value="1"/>
</dbReference>
<feature type="chain" id="PRO_5047117860" evidence="1">
    <location>
        <begin position="23"/>
        <end position="181"/>
    </location>
</feature>
<dbReference type="EMBL" id="CP148074">
    <property type="protein sequence ID" value="WXL27871.1"/>
    <property type="molecule type" value="Genomic_DNA"/>
</dbReference>
<dbReference type="InterPro" id="IPR007893">
    <property type="entry name" value="Spore_coat_U/FanG"/>
</dbReference>
<sequence length="181" mass="18603">MKEFALKAIGLGAILLGSPVHASANNLAGEVEVKMVIGAGCSITNGNVNAGVNQWGTLDFGSHSELSNIIDAQTLGSSGNIQIKCSTGLSPSLSINSGLHSTGGQRYMKHATTPETIAYNVYSDATRNQLIQPDTPVNISAVATGNAVDIPLYGRVSPANQGSTSPAAGTYSDTLLVTISW</sequence>
<dbReference type="PANTHER" id="PTHR37089:SF4">
    <property type="entry name" value="EXPORTED PROTEIN"/>
    <property type="match status" value="1"/>
</dbReference>
<gene>
    <name evidence="3" type="ORF">WG219_10625</name>
</gene>
<reference evidence="3 4" key="1">
    <citation type="submission" date="2024-03" db="EMBL/GenBank/DDBJ databases">
        <title>Complete genome of BD2.</title>
        <authorList>
            <person name="Cao G."/>
        </authorList>
    </citation>
    <scope>NUCLEOTIDE SEQUENCE [LARGE SCALE GENOMIC DNA]</scope>
    <source>
        <strain evidence="3 4">BD2</strain>
    </source>
</reference>
<feature type="domain" description="Spore coat protein U/FanG" evidence="2">
    <location>
        <begin position="30"/>
        <end position="178"/>
    </location>
</feature>
<organism evidence="3 4">
    <name type="scientific">Ectopseudomonas mendocina</name>
    <name type="common">Pseudomonas mendocina</name>
    <dbReference type="NCBI Taxonomy" id="300"/>
    <lineage>
        <taxon>Bacteria</taxon>
        <taxon>Pseudomonadati</taxon>
        <taxon>Pseudomonadota</taxon>
        <taxon>Gammaproteobacteria</taxon>
        <taxon>Pseudomonadales</taxon>
        <taxon>Pseudomonadaceae</taxon>
        <taxon>Ectopseudomonas</taxon>
    </lineage>
</organism>
<evidence type="ECO:0000313" key="4">
    <source>
        <dbReference type="Proteomes" id="UP001476583"/>
    </source>
</evidence>